<evidence type="ECO:0000313" key="3">
    <source>
        <dbReference type="EMBL" id="RZT94491.1"/>
    </source>
</evidence>
<protein>
    <submittedName>
        <fullName evidence="3">Tripartite-type tricarboxylate transporter receptor subunit TctC</fullName>
    </submittedName>
</protein>
<proteinExistence type="inferred from homology"/>
<accession>A0A4Q7VC93</accession>
<feature type="signal peptide" evidence="2">
    <location>
        <begin position="1"/>
        <end position="22"/>
    </location>
</feature>
<name>A0A4Q7VC93_9BURK</name>
<evidence type="ECO:0000256" key="1">
    <source>
        <dbReference type="ARBA" id="ARBA00006987"/>
    </source>
</evidence>
<dbReference type="PANTHER" id="PTHR42928">
    <property type="entry name" value="TRICARBOXYLATE-BINDING PROTEIN"/>
    <property type="match status" value="1"/>
</dbReference>
<keyword evidence="3" id="KW-0675">Receptor</keyword>
<dbReference type="AlphaFoldDB" id="A0A4Q7VC93"/>
<dbReference type="EMBL" id="SHKO01000002">
    <property type="protein sequence ID" value="RZT94491.1"/>
    <property type="molecule type" value="Genomic_DNA"/>
</dbReference>
<keyword evidence="4" id="KW-1185">Reference proteome</keyword>
<reference evidence="3 4" key="1">
    <citation type="submission" date="2019-02" db="EMBL/GenBank/DDBJ databases">
        <title>Genomic Encyclopedia of Type Strains, Phase IV (KMG-IV): sequencing the most valuable type-strain genomes for metagenomic binning, comparative biology and taxonomic classification.</title>
        <authorList>
            <person name="Goeker M."/>
        </authorList>
    </citation>
    <scope>NUCLEOTIDE SEQUENCE [LARGE SCALE GENOMIC DNA]</scope>
    <source>
        <strain evidence="3 4">DSM 23814</strain>
    </source>
</reference>
<dbReference type="Gene3D" id="3.40.190.150">
    <property type="entry name" value="Bordetella uptake gene, domain 1"/>
    <property type="match status" value="1"/>
</dbReference>
<comment type="similarity">
    <text evidence="1">Belongs to the UPF0065 (bug) family.</text>
</comment>
<evidence type="ECO:0000313" key="4">
    <source>
        <dbReference type="Proteomes" id="UP000293398"/>
    </source>
</evidence>
<dbReference type="PIRSF" id="PIRSF017082">
    <property type="entry name" value="YflP"/>
    <property type="match status" value="1"/>
</dbReference>
<keyword evidence="2" id="KW-0732">Signal</keyword>
<comment type="caution">
    <text evidence="3">The sequence shown here is derived from an EMBL/GenBank/DDBJ whole genome shotgun (WGS) entry which is preliminary data.</text>
</comment>
<feature type="chain" id="PRO_5020464567" evidence="2">
    <location>
        <begin position="23"/>
        <end position="327"/>
    </location>
</feature>
<dbReference type="Pfam" id="PF03401">
    <property type="entry name" value="TctC"/>
    <property type="match status" value="1"/>
</dbReference>
<dbReference type="Gene3D" id="3.40.190.10">
    <property type="entry name" value="Periplasmic binding protein-like II"/>
    <property type="match status" value="1"/>
</dbReference>
<evidence type="ECO:0000256" key="2">
    <source>
        <dbReference type="SAM" id="SignalP"/>
    </source>
</evidence>
<dbReference type="InterPro" id="IPR005064">
    <property type="entry name" value="BUG"/>
</dbReference>
<dbReference type="RefSeq" id="WP_165393059.1">
    <property type="nucleotide sequence ID" value="NZ_SHKO01000002.1"/>
</dbReference>
<sequence>MKVWPFNKLLISVAAVASVALAGVTTTAQAEKFPSKPIRIIVPYGAGGGSDYLVRKLSDKLSQRLGQTVIVENRPGADGIIGTNMVARAAPDGYTYLVAVGTHLLNPLVHKNLPYDTFTDLTGVTLIARSPLLFSANEAIAAKDMKDFVALSRANPGKYSIANSEKFTMMLVKMLADSQKMDIVHVPYKGSGPLLVDAAGGAVSIASSSIAAAIPYLKSKRLHPLAVTGLERSSALPEVPTLKELGLGDFDYYVTYGLYAPANTPRAALERMRQEVKAVTSDPEMKTALASQAAEPVANGVDEFNADQAEYFQRIKALAAKFNITPE</sequence>
<gene>
    <name evidence="3" type="ORF">EV681_2911</name>
</gene>
<dbReference type="InterPro" id="IPR042100">
    <property type="entry name" value="Bug_dom1"/>
</dbReference>
<organism evidence="3 4">
    <name type="scientific">Advenella incenata</name>
    <dbReference type="NCBI Taxonomy" id="267800"/>
    <lineage>
        <taxon>Bacteria</taxon>
        <taxon>Pseudomonadati</taxon>
        <taxon>Pseudomonadota</taxon>
        <taxon>Betaproteobacteria</taxon>
        <taxon>Burkholderiales</taxon>
        <taxon>Alcaligenaceae</taxon>
    </lineage>
</organism>
<dbReference type="PANTHER" id="PTHR42928:SF5">
    <property type="entry name" value="BLR1237 PROTEIN"/>
    <property type="match status" value="1"/>
</dbReference>
<dbReference type="Proteomes" id="UP000293398">
    <property type="component" value="Unassembled WGS sequence"/>
</dbReference>